<keyword evidence="11" id="KW-1185">Reference proteome</keyword>
<reference evidence="10 11" key="1">
    <citation type="submission" date="2016-11" db="EMBL/GenBank/DDBJ databases">
        <title>Whole genomes of Flavobacteriaceae.</title>
        <authorList>
            <person name="Stine C."/>
            <person name="Li C."/>
            <person name="Tadesse D."/>
        </authorList>
    </citation>
    <scope>NUCLEOTIDE SEQUENCE [LARGE SCALE GENOMIC DNA]</scope>
    <source>
        <strain evidence="10 11">CCUG 60112</strain>
    </source>
</reference>
<comment type="similarity">
    <text evidence="2 7">Belongs to the ExbD/TolR family.</text>
</comment>
<comment type="subcellular location">
    <subcellularLocation>
        <location evidence="1">Cell membrane</location>
        <topology evidence="1">Single-pass membrane protein</topology>
    </subcellularLocation>
    <subcellularLocation>
        <location evidence="7">Cell membrane</location>
        <topology evidence="7">Single-pass type II membrane protein</topology>
    </subcellularLocation>
</comment>
<evidence type="ECO:0000256" key="7">
    <source>
        <dbReference type="RuleBase" id="RU003879"/>
    </source>
</evidence>
<keyword evidence="7" id="KW-0813">Transport</keyword>
<evidence type="ECO:0000256" key="9">
    <source>
        <dbReference type="SAM" id="Phobius"/>
    </source>
</evidence>
<dbReference type="EMBL" id="MUHD01000024">
    <property type="protein sequence ID" value="OXB06674.1"/>
    <property type="molecule type" value="Genomic_DNA"/>
</dbReference>
<accession>A0ABX4CT25</accession>
<feature type="transmembrane region" description="Helical" evidence="9">
    <location>
        <begin position="26"/>
        <end position="44"/>
    </location>
</feature>
<evidence type="ECO:0000256" key="8">
    <source>
        <dbReference type="SAM" id="MobiDB-lite"/>
    </source>
</evidence>
<evidence type="ECO:0000256" key="2">
    <source>
        <dbReference type="ARBA" id="ARBA00005811"/>
    </source>
</evidence>
<feature type="region of interest" description="Disordered" evidence="8">
    <location>
        <begin position="1"/>
        <end position="22"/>
    </location>
</feature>
<protein>
    <submittedName>
        <fullName evidence="10">Biopolymer transporter ExbD</fullName>
    </submittedName>
</protein>
<keyword evidence="5 9" id="KW-1133">Transmembrane helix</keyword>
<feature type="compositionally biased region" description="Basic and acidic residues" evidence="8">
    <location>
        <begin position="58"/>
        <end position="70"/>
    </location>
</feature>
<evidence type="ECO:0000256" key="3">
    <source>
        <dbReference type="ARBA" id="ARBA00022475"/>
    </source>
</evidence>
<feature type="region of interest" description="Disordered" evidence="8">
    <location>
        <begin position="51"/>
        <end position="70"/>
    </location>
</feature>
<evidence type="ECO:0000313" key="10">
    <source>
        <dbReference type="EMBL" id="OXB06674.1"/>
    </source>
</evidence>
<evidence type="ECO:0000313" key="11">
    <source>
        <dbReference type="Proteomes" id="UP000198381"/>
    </source>
</evidence>
<comment type="caution">
    <text evidence="10">The sequence shown here is derived from an EMBL/GenBank/DDBJ whole genome shotgun (WGS) entry which is preliminary data.</text>
</comment>
<organism evidence="10 11">
    <name type="scientific">Flavobacterium plurextorum</name>
    <dbReference type="NCBI Taxonomy" id="1114867"/>
    <lineage>
        <taxon>Bacteria</taxon>
        <taxon>Pseudomonadati</taxon>
        <taxon>Bacteroidota</taxon>
        <taxon>Flavobacteriia</taxon>
        <taxon>Flavobacteriales</taxon>
        <taxon>Flavobacteriaceae</taxon>
        <taxon>Flavobacterium</taxon>
    </lineage>
</organism>
<keyword evidence="7" id="KW-0653">Protein transport</keyword>
<proteinExistence type="inferred from homology"/>
<keyword evidence="4 7" id="KW-0812">Transmembrane</keyword>
<evidence type="ECO:0000256" key="5">
    <source>
        <dbReference type="ARBA" id="ARBA00022989"/>
    </source>
</evidence>
<dbReference type="RefSeq" id="WP_089058488.1">
    <property type="nucleotide sequence ID" value="NZ_MUHD01000024.1"/>
</dbReference>
<keyword evidence="6 9" id="KW-0472">Membrane</keyword>
<dbReference type="InterPro" id="IPR003400">
    <property type="entry name" value="ExbD"/>
</dbReference>
<name>A0ABX4CT25_9FLAO</name>
<evidence type="ECO:0000256" key="1">
    <source>
        <dbReference type="ARBA" id="ARBA00004162"/>
    </source>
</evidence>
<sequence length="185" mass="20420">MAELNTGDGGGGKGGKVRSKKQNSKVDLTAMVDLAFLLITFFMLTTSLSKPQSMDLSLPDKDDDPTKNKDIKVDENRTMTVILGENNKLTYYMGLLESPIAGPKDIAYGKDGIRREVLKRKKSVLEYSAAKGKPKNGIIVIIKPTKKSTYRNLVDMLDEMAITGVDTYAIVPEFSPEETKLIDKK</sequence>
<dbReference type="Pfam" id="PF02472">
    <property type="entry name" value="ExbD"/>
    <property type="match status" value="1"/>
</dbReference>
<evidence type="ECO:0000256" key="6">
    <source>
        <dbReference type="ARBA" id="ARBA00023136"/>
    </source>
</evidence>
<dbReference type="PANTHER" id="PTHR30558">
    <property type="entry name" value="EXBD MEMBRANE COMPONENT OF PMF-DRIVEN MACROMOLECULE IMPORT SYSTEM"/>
    <property type="match status" value="1"/>
</dbReference>
<dbReference type="PANTHER" id="PTHR30558:SF3">
    <property type="entry name" value="BIOPOLYMER TRANSPORT PROTEIN EXBD-RELATED"/>
    <property type="match status" value="1"/>
</dbReference>
<dbReference type="Proteomes" id="UP000198381">
    <property type="component" value="Unassembled WGS sequence"/>
</dbReference>
<gene>
    <name evidence="10" type="ORF">B0A81_13340</name>
</gene>
<evidence type="ECO:0000256" key="4">
    <source>
        <dbReference type="ARBA" id="ARBA00022692"/>
    </source>
</evidence>
<keyword evidence="3" id="KW-1003">Cell membrane</keyword>